<protein>
    <submittedName>
        <fullName evidence="3">Transglutaminase domain-containing protein</fullName>
    </submittedName>
</protein>
<evidence type="ECO:0000259" key="2">
    <source>
        <dbReference type="Pfam" id="PF01841"/>
    </source>
</evidence>
<dbReference type="Gene3D" id="2.60.40.3140">
    <property type="match status" value="1"/>
</dbReference>
<feature type="signal peptide" evidence="1">
    <location>
        <begin position="1"/>
        <end position="19"/>
    </location>
</feature>
<evidence type="ECO:0000313" key="3">
    <source>
        <dbReference type="EMBL" id="MFD0963516.1"/>
    </source>
</evidence>
<dbReference type="Pfam" id="PF01841">
    <property type="entry name" value="Transglut_core"/>
    <property type="match status" value="1"/>
</dbReference>
<reference evidence="4" key="1">
    <citation type="journal article" date="2019" name="Int. J. Syst. Evol. Microbiol.">
        <title>The Global Catalogue of Microorganisms (GCM) 10K type strain sequencing project: providing services to taxonomists for standard genome sequencing and annotation.</title>
        <authorList>
            <consortium name="The Broad Institute Genomics Platform"/>
            <consortium name="The Broad Institute Genome Sequencing Center for Infectious Disease"/>
            <person name="Wu L."/>
            <person name="Ma J."/>
        </authorList>
    </citation>
    <scope>NUCLEOTIDE SEQUENCE [LARGE SCALE GENOMIC DNA]</scope>
    <source>
        <strain evidence="4">CCUG 62114</strain>
    </source>
</reference>
<accession>A0ABW3I0Z0</accession>
<evidence type="ECO:0000256" key="1">
    <source>
        <dbReference type="SAM" id="SignalP"/>
    </source>
</evidence>
<comment type="caution">
    <text evidence="3">The sequence shown here is derived from an EMBL/GenBank/DDBJ whole genome shotgun (WGS) entry which is preliminary data.</text>
</comment>
<feature type="chain" id="PRO_5046047024" evidence="1">
    <location>
        <begin position="20"/>
        <end position="669"/>
    </location>
</feature>
<organism evidence="3 4">
    <name type="scientific">Pseudofulvibacter geojedonensis</name>
    <dbReference type="NCBI Taxonomy" id="1123758"/>
    <lineage>
        <taxon>Bacteria</taxon>
        <taxon>Pseudomonadati</taxon>
        <taxon>Bacteroidota</taxon>
        <taxon>Flavobacteriia</taxon>
        <taxon>Flavobacteriales</taxon>
        <taxon>Flavobacteriaceae</taxon>
        <taxon>Pseudofulvibacter</taxon>
    </lineage>
</organism>
<keyword evidence="1" id="KW-0732">Signal</keyword>
<gene>
    <name evidence="3" type="ORF">ACFQ1O_05840</name>
</gene>
<dbReference type="EMBL" id="JBHTJM010000006">
    <property type="protein sequence ID" value="MFD0963516.1"/>
    <property type="molecule type" value="Genomic_DNA"/>
</dbReference>
<dbReference type="InterPro" id="IPR002931">
    <property type="entry name" value="Transglutaminase-like"/>
</dbReference>
<keyword evidence="4" id="KW-1185">Reference proteome</keyword>
<dbReference type="RefSeq" id="WP_377714312.1">
    <property type="nucleotide sequence ID" value="NZ_JBHTJM010000006.1"/>
</dbReference>
<dbReference type="Gene3D" id="2.60.120.1130">
    <property type="match status" value="1"/>
</dbReference>
<dbReference type="Gene3D" id="3.10.620.30">
    <property type="match status" value="1"/>
</dbReference>
<name>A0ABW3I0Z0_9FLAO</name>
<sequence>MGKRILFVAFLTVITIANAQDYKFGRVSKEELNEKKCSIDSSANAAILYSKLRITYNYGQDEGFYKNIEVFKRIKIYDKEGFDWAKESVLLYNKSGKTRESIAGLKAVSYNLVNGSVEKSKMTKSDIFEENKNKYWKQVKFALPNIKEGSVLEYKYNIKSPFVSTIDDIELQAEIPIMLSDVRINIPEYFTYKIHNNIKSGLTPEIIETFQPRTVLVKWEGLPQQGGYIPKYEKNLEFNDIIYTVSMKDTQGMPIEPYTSNIDNFKSKLSFELLAFKSFNNQIKNYSVDWDTVVKVIYGNDSFGAQLSKESYFKKEIDALLLGVSTKQDKINKIFSFVKSKVKWNDFIGVYTSEGVKKAYNEGVGNVAEINLMLTAMLRYAGISANPILVSTKSNGVPLFPTRKGFNYVICGVEVQGEVLLLDATQPYASINNLPNRALNWQGRIIREHGSSTWVNLYPKKNSVNTSMIAAELNPDMEIVGKLRSQKTDYLAFYYRKKNTEANTESLMNKIKKNKDIEVSNLEVSNVKELSKPILQSYDFVFEEGVEEIGNEIYIDPLLFLAEKENVFNQEKRRYPIDFKYPITDKTIVNLKIPNGYKIKSYPKSEKAVMVENLGAYSYLVRANGNNIQVSQELKINFPIIPASYYDGLRDTYKKMIEKNSEKIVLEKI</sequence>
<proteinExistence type="predicted"/>
<feature type="domain" description="Transglutaminase-like" evidence="2">
    <location>
        <begin position="323"/>
        <end position="389"/>
    </location>
</feature>
<dbReference type="Proteomes" id="UP001596997">
    <property type="component" value="Unassembled WGS sequence"/>
</dbReference>
<evidence type="ECO:0000313" key="4">
    <source>
        <dbReference type="Proteomes" id="UP001596997"/>
    </source>
</evidence>